<feature type="region of interest" description="Disordered" evidence="1">
    <location>
        <begin position="73"/>
        <end position="195"/>
    </location>
</feature>
<feature type="compositionally biased region" description="Polar residues" evidence="1">
    <location>
        <begin position="73"/>
        <end position="89"/>
    </location>
</feature>
<dbReference type="EMBL" id="JH795865">
    <property type="protein sequence ID" value="EJU01171.1"/>
    <property type="molecule type" value="Genomic_DNA"/>
</dbReference>
<sequence>MYNVIIVPNGRTVSADDLDGVSTVRANLSNGLALLIEPHSRSCQACRKKRTYCIHEEGFACYTCRASGGCLYNSSQTVEPRRGNTSTPSKRQRPTSPAPRIPYKDYPRLLPNLLRTNTPARTQGEPSPRSPKKRRTDQPRGSSTSASKQKTSTRKSDVVEEPTLPSPDPLSDYDVEEPGAESDDVSIKSSSSTRHETLEAVRSLREVELPLPQLSARLSDTMAFISRAEPVWELTRSHIWPIRELSEWCNAEGRNLRVDVRQEATLAWETFQQGQIAMQDALEKAKKEARVLMDTIAKRL</sequence>
<gene>
    <name evidence="2" type="ORF">DACRYDRAFT_22931</name>
</gene>
<proteinExistence type="predicted"/>
<organism evidence="2 3">
    <name type="scientific">Dacryopinax primogenitus (strain DJM 731)</name>
    <name type="common">Brown rot fungus</name>
    <dbReference type="NCBI Taxonomy" id="1858805"/>
    <lineage>
        <taxon>Eukaryota</taxon>
        <taxon>Fungi</taxon>
        <taxon>Dikarya</taxon>
        <taxon>Basidiomycota</taxon>
        <taxon>Agaricomycotina</taxon>
        <taxon>Dacrymycetes</taxon>
        <taxon>Dacrymycetales</taxon>
        <taxon>Dacrymycetaceae</taxon>
        <taxon>Dacryopinax</taxon>
    </lineage>
</organism>
<feature type="compositionally biased region" description="Polar residues" evidence="1">
    <location>
        <begin position="114"/>
        <end position="125"/>
    </location>
</feature>
<dbReference type="HOGENOM" id="CLU_927563_0_0_1"/>
<keyword evidence="3" id="KW-1185">Reference proteome</keyword>
<evidence type="ECO:0000313" key="2">
    <source>
        <dbReference type="EMBL" id="EJU01171.1"/>
    </source>
</evidence>
<dbReference type="Proteomes" id="UP000030653">
    <property type="component" value="Unassembled WGS sequence"/>
</dbReference>
<accession>M5FU16</accession>
<feature type="compositionally biased region" description="Acidic residues" evidence="1">
    <location>
        <begin position="171"/>
        <end position="184"/>
    </location>
</feature>
<evidence type="ECO:0000256" key="1">
    <source>
        <dbReference type="SAM" id="MobiDB-lite"/>
    </source>
</evidence>
<reference evidence="2 3" key="1">
    <citation type="journal article" date="2012" name="Science">
        <title>The Paleozoic origin of enzymatic lignin decomposition reconstructed from 31 fungal genomes.</title>
        <authorList>
            <person name="Floudas D."/>
            <person name="Binder M."/>
            <person name="Riley R."/>
            <person name="Barry K."/>
            <person name="Blanchette R.A."/>
            <person name="Henrissat B."/>
            <person name="Martinez A.T."/>
            <person name="Otillar R."/>
            <person name="Spatafora J.W."/>
            <person name="Yadav J.S."/>
            <person name="Aerts A."/>
            <person name="Benoit I."/>
            <person name="Boyd A."/>
            <person name="Carlson A."/>
            <person name="Copeland A."/>
            <person name="Coutinho P.M."/>
            <person name="de Vries R.P."/>
            <person name="Ferreira P."/>
            <person name="Findley K."/>
            <person name="Foster B."/>
            <person name="Gaskell J."/>
            <person name="Glotzer D."/>
            <person name="Gorecki P."/>
            <person name="Heitman J."/>
            <person name="Hesse C."/>
            <person name="Hori C."/>
            <person name="Igarashi K."/>
            <person name="Jurgens J.A."/>
            <person name="Kallen N."/>
            <person name="Kersten P."/>
            <person name="Kohler A."/>
            <person name="Kuees U."/>
            <person name="Kumar T.K.A."/>
            <person name="Kuo A."/>
            <person name="LaButti K."/>
            <person name="Larrondo L.F."/>
            <person name="Lindquist E."/>
            <person name="Ling A."/>
            <person name="Lombard V."/>
            <person name="Lucas S."/>
            <person name="Lundell T."/>
            <person name="Martin R."/>
            <person name="McLaughlin D.J."/>
            <person name="Morgenstern I."/>
            <person name="Morin E."/>
            <person name="Murat C."/>
            <person name="Nagy L.G."/>
            <person name="Nolan M."/>
            <person name="Ohm R.A."/>
            <person name="Patyshakuliyeva A."/>
            <person name="Rokas A."/>
            <person name="Ruiz-Duenas F.J."/>
            <person name="Sabat G."/>
            <person name="Salamov A."/>
            <person name="Samejima M."/>
            <person name="Schmutz J."/>
            <person name="Slot J.C."/>
            <person name="St John F."/>
            <person name="Stenlid J."/>
            <person name="Sun H."/>
            <person name="Sun S."/>
            <person name="Syed K."/>
            <person name="Tsang A."/>
            <person name="Wiebenga A."/>
            <person name="Young D."/>
            <person name="Pisabarro A."/>
            <person name="Eastwood D.C."/>
            <person name="Martin F."/>
            <person name="Cullen D."/>
            <person name="Grigoriev I.V."/>
            <person name="Hibbett D.S."/>
        </authorList>
    </citation>
    <scope>NUCLEOTIDE SEQUENCE [LARGE SCALE GENOMIC DNA]</scope>
    <source>
        <strain evidence="2 3">DJM-731 SS1</strain>
    </source>
</reference>
<evidence type="ECO:0008006" key="4">
    <source>
        <dbReference type="Google" id="ProtNLM"/>
    </source>
</evidence>
<dbReference type="GeneID" id="63688083"/>
<evidence type="ECO:0000313" key="3">
    <source>
        <dbReference type="Proteomes" id="UP000030653"/>
    </source>
</evidence>
<protein>
    <recommendedName>
        <fullName evidence="4">Zn(2)-C6 fungal-type domain-containing protein</fullName>
    </recommendedName>
</protein>
<name>M5FU16_DACPD</name>
<dbReference type="RefSeq" id="XP_040628068.1">
    <property type="nucleotide sequence ID" value="XM_040773021.1"/>
</dbReference>
<dbReference type="AlphaFoldDB" id="M5FU16"/>